<keyword evidence="10" id="KW-0626">Porin</keyword>
<dbReference type="Gene3D" id="3.30.1950.10">
    <property type="entry name" value="wza like domain"/>
    <property type="match status" value="1"/>
</dbReference>
<evidence type="ECO:0000256" key="3">
    <source>
        <dbReference type="ARBA" id="ARBA00022448"/>
    </source>
</evidence>
<feature type="domain" description="Polysaccharide export protein N-terminal" evidence="15">
    <location>
        <begin position="21"/>
        <end position="113"/>
    </location>
</feature>
<dbReference type="Pfam" id="PF02563">
    <property type="entry name" value="Poly_export"/>
    <property type="match status" value="1"/>
</dbReference>
<evidence type="ECO:0000256" key="12">
    <source>
        <dbReference type="ARBA" id="ARBA00023139"/>
    </source>
</evidence>
<protein>
    <submittedName>
        <fullName evidence="17">Polysaccharide biosynthesis/export family protein</fullName>
    </submittedName>
</protein>
<evidence type="ECO:0000259" key="15">
    <source>
        <dbReference type="Pfam" id="PF02563"/>
    </source>
</evidence>
<evidence type="ECO:0000313" key="18">
    <source>
        <dbReference type="Proteomes" id="UP001302349"/>
    </source>
</evidence>
<dbReference type="Proteomes" id="UP001302349">
    <property type="component" value="Chromosome"/>
</dbReference>
<accession>A0ABZ0IL54</accession>
<evidence type="ECO:0000256" key="7">
    <source>
        <dbReference type="ARBA" id="ARBA00022729"/>
    </source>
</evidence>
<organism evidence="17 18">
    <name type="scientific">Imperialibacter roseus</name>
    <dbReference type="NCBI Taxonomy" id="1324217"/>
    <lineage>
        <taxon>Bacteria</taxon>
        <taxon>Pseudomonadati</taxon>
        <taxon>Bacteroidota</taxon>
        <taxon>Cytophagia</taxon>
        <taxon>Cytophagales</taxon>
        <taxon>Flammeovirgaceae</taxon>
        <taxon>Imperialibacter</taxon>
    </lineage>
</organism>
<evidence type="ECO:0000256" key="2">
    <source>
        <dbReference type="ARBA" id="ARBA00009450"/>
    </source>
</evidence>
<evidence type="ECO:0000256" key="11">
    <source>
        <dbReference type="ARBA" id="ARBA00023136"/>
    </source>
</evidence>
<dbReference type="Gene3D" id="3.10.560.10">
    <property type="entry name" value="Outer membrane lipoprotein wza domain like"/>
    <property type="match status" value="1"/>
</dbReference>
<keyword evidence="13" id="KW-0998">Cell outer membrane</keyword>
<evidence type="ECO:0000313" key="17">
    <source>
        <dbReference type="EMBL" id="WOK05758.1"/>
    </source>
</evidence>
<evidence type="ECO:0000259" key="16">
    <source>
        <dbReference type="Pfam" id="PF22461"/>
    </source>
</evidence>
<keyword evidence="7" id="KW-0732">Signal</keyword>
<keyword evidence="3" id="KW-0813">Transport</keyword>
<evidence type="ECO:0000256" key="6">
    <source>
        <dbReference type="ARBA" id="ARBA00022692"/>
    </source>
</evidence>
<evidence type="ECO:0000256" key="13">
    <source>
        <dbReference type="ARBA" id="ARBA00023237"/>
    </source>
</evidence>
<evidence type="ECO:0000256" key="4">
    <source>
        <dbReference type="ARBA" id="ARBA00022452"/>
    </source>
</evidence>
<keyword evidence="14" id="KW-0449">Lipoprotein</keyword>
<comment type="similarity">
    <text evidence="2">Belongs to the BexD/CtrA/VexA family.</text>
</comment>
<dbReference type="InterPro" id="IPR003715">
    <property type="entry name" value="Poly_export_N"/>
</dbReference>
<evidence type="ECO:0000256" key="1">
    <source>
        <dbReference type="ARBA" id="ARBA00004571"/>
    </source>
</evidence>
<dbReference type="EMBL" id="CP136051">
    <property type="protein sequence ID" value="WOK05758.1"/>
    <property type="molecule type" value="Genomic_DNA"/>
</dbReference>
<comment type="subcellular location">
    <subcellularLocation>
        <location evidence="1">Cell outer membrane</location>
        <topology evidence="1">Multi-pass membrane protein</topology>
    </subcellularLocation>
</comment>
<evidence type="ECO:0000256" key="8">
    <source>
        <dbReference type="ARBA" id="ARBA00023047"/>
    </source>
</evidence>
<evidence type="ECO:0000256" key="5">
    <source>
        <dbReference type="ARBA" id="ARBA00022597"/>
    </source>
</evidence>
<dbReference type="RefSeq" id="WP_317488513.1">
    <property type="nucleotide sequence ID" value="NZ_CP136051.1"/>
</dbReference>
<keyword evidence="18" id="KW-1185">Reference proteome</keyword>
<keyword evidence="8" id="KW-0625">Polysaccharide transport</keyword>
<feature type="domain" description="SLBB" evidence="16">
    <location>
        <begin position="127"/>
        <end position="197"/>
    </location>
</feature>
<dbReference type="PANTHER" id="PTHR33619:SF3">
    <property type="entry name" value="POLYSACCHARIDE EXPORT PROTEIN GFCE-RELATED"/>
    <property type="match status" value="1"/>
</dbReference>
<dbReference type="PANTHER" id="PTHR33619">
    <property type="entry name" value="POLYSACCHARIDE EXPORT PROTEIN GFCE-RELATED"/>
    <property type="match status" value="1"/>
</dbReference>
<reference evidence="17 18" key="1">
    <citation type="journal article" date="2023" name="Microbiol. Resour. Announc.">
        <title>Complete Genome Sequence of Imperialibacter roseus strain P4T.</title>
        <authorList>
            <person name="Tizabi D.R."/>
            <person name="Bachvaroff T."/>
            <person name="Hill R.T."/>
        </authorList>
    </citation>
    <scope>NUCLEOTIDE SEQUENCE [LARGE SCALE GENOMIC DNA]</scope>
    <source>
        <strain evidence="17 18">P4T</strain>
    </source>
</reference>
<dbReference type="InterPro" id="IPR049712">
    <property type="entry name" value="Poly_export"/>
</dbReference>
<evidence type="ECO:0000256" key="14">
    <source>
        <dbReference type="ARBA" id="ARBA00023288"/>
    </source>
</evidence>
<keyword evidence="12" id="KW-0564">Palmitate</keyword>
<gene>
    <name evidence="17" type="ORF">RT717_22025</name>
</gene>
<dbReference type="Pfam" id="PF22461">
    <property type="entry name" value="SLBB_2"/>
    <property type="match status" value="1"/>
</dbReference>
<keyword evidence="5" id="KW-0762">Sugar transport</keyword>
<keyword evidence="11" id="KW-0472">Membrane</keyword>
<evidence type="ECO:0000256" key="10">
    <source>
        <dbReference type="ARBA" id="ARBA00023114"/>
    </source>
</evidence>
<sequence>MFKMDEEFTESDLKQAVSLAEKNYQIKKDDYLRLDVFTNGGERIVDPNFELRQGMTNQNMQNTRQFVYLVRQDGLVKLPMVGDVDILGMTIYEAEQKLQALYSEHYIDPYVVLRYENRRVIVLGANGGQVIPLVNENTSLIEVIALSGGINQGAKSQTVRLIRGNLNNPEVYMIDLSTVSGMRSSIVRLEPGDIVYIDPWRRVWIESLRDVSPILSLITGVITLALVVKSINLN</sequence>
<keyword evidence="4" id="KW-1134">Transmembrane beta strand</keyword>
<evidence type="ECO:0000256" key="9">
    <source>
        <dbReference type="ARBA" id="ARBA00023065"/>
    </source>
</evidence>
<dbReference type="InterPro" id="IPR054765">
    <property type="entry name" value="SLBB_dom"/>
</dbReference>
<proteinExistence type="inferred from homology"/>
<keyword evidence="9" id="KW-0406">Ion transport</keyword>
<name>A0ABZ0IL54_9BACT</name>
<keyword evidence="6" id="KW-0812">Transmembrane</keyword>